<comment type="caution">
    <text evidence="1">The sequence shown here is derived from an EMBL/GenBank/DDBJ whole genome shotgun (WGS) entry which is preliminary data.</text>
</comment>
<reference evidence="1" key="1">
    <citation type="submission" date="2018-05" db="EMBL/GenBank/DDBJ databases">
        <title>Draft genome of Mucuna pruriens seed.</title>
        <authorList>
            <person name="Nnadi N.E."/>
            <person name="Vos R."/>
            <person name="Hasami M.H."/>
            <person name="Devisetty U.K."/>
            <person name="Aguiy J.C."/>
        </authorList>
    </citation>
    <scope>NUCLEOTIDE SEQUENCE [LARGE SCALE GENOMIC DNA]</scope>
    <source>
        <strain evidence="1">JCA_2017</strain>
    </source>
</reference>
<dbReference type="EMBL" id="QJKJ01005837">
    <property type="protein sequence ID" value="RDX88804.1"/>
    <property type="molecule type" value="Genomic_DNA"/>
</dbReference>
<sequence length="60" mass="7108">MLENIGKLLYIRKTIQQGISLHLEFVEVFYKQKGVSEACDHLTCIIFSFIRKDSLRENKY</sequence>
<feature type="non-terminal residue" evidence="1">
    <location>
        <position position="1"/>
    </location>
</feature>
<dbReference type="Proteomes" id="UP000257109">
    <property type="component" value="Unassembled WGS sequence"/>
</dbReference>
<accession>A0A371GE44</accession>
<gene>
    <name evidence="1" type="ORF">CR513_29554</name>
</gene>
<keyword evidence="2" id="KW-1185">Reference proteome</keyword>
<dbReference type="AlphaFoldDB" id="A0A371GE44"/>
<protein>
    <submittedName>
        <fullName evidence="1">Uncharacterized protein</fullName>
    </submittedName>
</protein>
<proteinExistence type="predicted"/>
<name>A0A371GE44_MUCPR</name>
<evidence type="ECO:0000313" key="1">
    <source>
        <dbReference type="EMBL" id="RDX88804.1"/>
    </source>
</evidence>
<evidence type="ECO:0000313" key="2">
    <source>
        <dbReference type="Proteomes" id="UP000257109"/>
    </source>
</evidence>
<organism evidence="1 2">
    <name type="scientific">Mucuna pruriens</name>
    <name type="common">Velvet bean</name>
    <name type="synonym">Dolichos pruriens</name>
    <dbReference type="NCBI Taxonomy" id="157652"/>
    <lineage>
        <taxon>Eukaryota</taxon>
        <taxon>Viridiplantae</taxon>
        <taxon>Streptophyta</taxon>
        <taxon>Embryophyta</taxon>
        <taxon>Tracheophyta</taxon>
        <taxon>Spermatophyta</taxon>
        <taxon>Magnoliopsida</taxon>
        <taxon>eudicotyledons</taxon>
        <taxon>Gunneridae</taxon>
        <taxon>Pentapetalae</taxon>
        <taxon>rosids</taxon>
        <taxon>fabids</taxon>
        <taxon>Fabales</taxon>
        <taxon>Fabaceae</taxon>
        <taxon>Papilionoideae</taxon>
        <taxon>50 kb inversion clade</taxon>
        <taxon>NPAAA clade</taxon>
        <taxon>indigoferoid/millettioid clade</taxon>
        <taxon>Phaseoleae</taxon>
        <taxon>Mucuna</taxon>
    </lineage>
</organism>